<evidence type="ECO:0000256" key="12">
    <source>
        <dbReference type="ARBA" id="ARBA00023014"/>
    </source>
</evidence>
<evidence type="ECO:0000256" key="2">
    <source>
        <dbReference type="ARBA" id="ARBA00004370"/>
    </source>
</evidence>
<dbReference type="InterPro" id="IPR050584">
    <property type="entry name" value="Cholesterol_7-desaturase"/>
</dbReference>
<evidence type="ECO:0000256" key="4">
    <source>
        <dbReference type="ARBA" id="ARBA00022640"/>
    </source>
</evidence>
<evidence type="ECO:0000256" key="5">
    <source>
        <dbReference type="ARBA" id="ARBA00022692"/>
    </source>
</evidence>
<accession>A0ABR2YQG2</accession>
<dbReference type="InterPro" id="IPR017941">
    <property type="entry name" value="Rieske_2Fe-2S"/>
</dbReference>
<keyword evidence="3" id="KW-0150">Chloroplast</keyword>
<dbReference type="Pfam" id="PF00355">
    <property type="entry name" value="Rieske"/>
    <property type="match status" value="1"/>
</dbReference>
<keyword evidence="17" id="KW-1185">Reference proteome</keyword>
<evidence type="ECO:0000256" key="8">
    <source>
        <dbReference type="ARBA" id="ARBA00022946"/>
    </source>
</evidence>
<dbReference type="Gene3D" id="3.90.380.10">
    <property type="entry name" value="Naphthalene 1,2-dioxygenase Alpha Subunit, Chain A, domain 1"/>
    <property type="match status" value="1"/>
</dbReference>
<dbReference type="SUPFAM" id="SSF50022">
    <property type="entry name" value="ISP domain"/>
    <property type="match status" value="1"/>
</dbReference>
<dbReference type="Proteomes" id="UP001491310">
    <property type="component" value="Unassembled WGS sequence"/>
</dbReference>
<dbReference type="EMBL" id="JALJOT010000007">
    <property type="protein sequence ID" value="KAK9909088.1"/>
    <property type="molecule type" value="Genomic_DNA"/>
</dbReference>
<sequence length="508" mass="57238">MSLWRIFRRTSTRKPTTLAVLVSIEPNVDRNSHVATDTLVINESAKDSYDWARQWYALAFVDYLDPKVPHSKELLGVRLVLWKDGEGRWRCFEDKCPHRLAPLSEGRIEPSDGTLMCSYHGWRFDGDGKCTDIPQSLDPKANAAACNNPRSCATARPTKVVQNMIFVWGSSSPGAAEDAEATPVPVISDLEPYYRELPYGFEVLAENLLDPSHLPFAHHGVLNRRDDDKAGYFHMSIRDNQESDQDVVTASAESVRPIVGDIQKRRFEFRPPGQLQWHTFFSQQPESGEPWLNLLSFHLVPNGPGKSSVLFSGFFVEKGFNALPPKIKLRRLRPKWWSHAFTHNIFDGDSKILYLQERVLVEENVSHSSLSAWWRGYYMPAQADRLVAGFRKWLDVRGGGGPPTRLIKPLPAYDDKESRLLDRYNMHTRHCPYCLGAVRGFKLLQIASAALGIMSLLIFSIVLGRGASPINVAPLISLAGALACVVAWKIATEVSKRFHFVGYNHSAK</sequence>
<comment type="caution">
    <text evidence="16">The sequence shown here is derived from an EMBL/GenBank/DDBJ whole genome shotgun (WGS) entry which is preliminary data.</text>
</comment>
<dbReference type="InterPro" id="IPR013626">
    <property type="entry name" value="PaO"/>
</dbReference>
<comment type="subcellular location">
    <subcellularLocation>
        <location evidence="2">Membrane</location>
    </subcellularLocation>
    <subcellularLocation>
        <location evidence="1">Plastid</location>
        <location evidence="1">Chloroplast</location>
    </subcellularLocation>
</comment>
<proteinExistence type="predicted"/>
<feature type="domain" description="Rieske" evidence="15">
    <location>
        <begin position="55"/>
        <end position="167"/>
    </location>
</feature>
<evidence type="ECO:0000256" key="10">
    <source>
        <dbReference type="ARBA" id="ARBA00023002"/>
    </source>
</evidence>
<feature type="transmembrane region" description="Helical" evidence="14">
    <location>
        <begin position="443"/>
        <end position="464"/>
    </location>
</feature>
<keyword evidence="9 14" id="KW-1133">Transmembrane helix</keyword>
<dbReference type="PANTHER" id="PTHR21266">
    <property type="entry name" value="IRON-SULFUR DOMAIN CONTAINING PROTEIN"/>
    <property type="match status" value="1"/>
</dbReference>
<evidence type="ECO:0000256" key="11">
    <source>
        <dbReference type="ARBA" id="ARBA00023004"/>
    </source>
</evidence>
<evidence type="ECO:0000256" key="13">
    <source>
        <dbReference type="ARBA" id="ARBA00023136"/>
    </source>
</evidence>
<keyword evidence="6" id="KW-0001">2Fe-2S</keyword>
<gene>
    <name evidence="16" type="ORF">WJX75_006990</name>
</gene>
<evidence type="ECO:0000259" key="15">
    <source>
        <dbReference type="PROSITE" id="PS51296"/>
    </source>
</evidence>
<keyword evidence="4" id="KW-0934">Plastid</keyword>
<keyword evidence="13 14" id="KW-0472">Membrane</keyword>
<reference evidence="16 17" key="1">
    <citation type="journal article" date="2024" name="Nat. Commun.">
        <title>Phylogenomics reveals the evolutionary origins of lichenization in chlorophyte algae.</title>
        <authorList>
            <person name="Puginier C."/>
            <person name="Libourel C."/>
            <person name="Otte J."/>
            <person name="Skaloud P."/>
            <person name="Haon M."/>
            <person name="Grisel S."/>
            <person name="Petersen M."/>
            <person name="Berrin J.G."/>
            <person name="Delaux P.M."/>
            <person name="Dal Grande F."/>
            <person name="Keller J."/>
        </authorList>
    </citation>
    <scope>NUCLEOTIDE SEQUENCE [LARGE SCALE GENOMIC DNA]</scope>
    <source>
        <strain evidence="16 17">SAG 216-7</strain>
    </source>
</reference>
<keyword evidence="5 14" id="KW-0812">Transmembrane</keyword>
<evidence type="ECO:0000256" key="9">
    <source>
        <dbReference type="ARBA" id="ARBA00022989"/>
    </source>
</evidence>
<dbReference type="PROSITE" id="PS51296">
    <property type="entry name" value="RIESKE"/>
    <property type="match status" value="1"/>
</dbReference>
<keyword evidence="8" id="KW-0809">Transit peptide</keyword>
<keyword evidence="7" id="KW-0479">Metal-binding</keyword>
<dbReference type="InterPro" id="IPR036922">
    <property type="entry name" value="Rieske_2Fe-2S_sf"/>
</dbReference>
<name>A0ABR2YQG2_9CHLO</name>
<dbReference type="SUPFAM" id="SSF55961">
    <property type="entry name" value="Bet v1-like"/>
    <property type="match status" value="1"/>
</dbReference>
<dbReference type="Pfam" id="PF08417">
    <property type="entry name" value="PaO"/>
    <property type="match status" value="1"/>
</dbReference>
<keyword evidence="10" id="KW-0560">Oxidoreductase</keyword>
<dbReference type="PANTHER" id="PTHR21266:SF32">
    <property type="entry name" value="CHOLESTEROL 7-DESATURASE NVD"/>
    <property type="match status" value="1"/>
</dbReference>
<evidence type="ECO:0000256" key="6">
    <source>
        <dbReference type="ARBA" id="ARBA00022714"/>
    </source>
</evidence>
<keyword evidence="12" id="KW-0411">Iron-sulfur</keyword>
<evidence type="ECO:0000256" key="7">
    <source>
        <dbReference type="ARBA" id="ARBA00022723"/>
    </source>
</evidence>
<feature type="transmembrane region" description="Helical" evidence="14">
    <location>
        <begin position="470"/>
        <end position="491"/>
    </location>
</feature>
<evidence type="ECO:0000256" key="14">
    <source>
        <dbReference type="SAM" id="Phobius"/>
    </source>
</evidence>
<evidence type="ECO:0000256" key="3">
    <source>
        <dbReference type="ARBA" id="ARBA00022528"/>
    </source>
</evidence>
<keyword evidence="11" id="KW-0408">Iron</keyword>
<dbReference type="Gene3D" id="2.102.10.10">
    <property type="entry name" value="Rieske [2Fe-2S] iron-sulphur domain"/>
    <property type="match status" value="1"/>
</dbReference>
<protein>
    <recommendedName>
        <fullName evidence="15">Rieske domain-containing protein</fullName>
    </recommendedName>
</protein>
<evidence type="ECO:0000256" key="1">
    <source>
        <dbReference type="ARBA" id="ARBA00004229"/>
    </source>
</evidence>
<organism evidence="16 17">
    <name type="scientific">Coccomyxa subellipsoidea</name>
    <dbReference type="NCBI Taxonomy" id="248742"/>
    <lineage>
        <taxon>Eukaryota</taxon>
        <taxon>Viridiplantae</taxon>
        <taxon>Chlorophyta</taxon>
        <taxon>core chlorophytes</taxon>
        <taxon>Trebouxiophyceae</taxon>
        <taxon>Trebouxiophyceae incertae sedis</taxon>
        <taxon>Coccomyxaceae</taxon>
        <taxon>Coccomyxa</taxon>
    </lineage>
</organism>
<evidence type="ECO:0000313" key="17">
    <source>
        <dbReference type="Proteomes" id="UP001491310"/>
    </source>
</evidence>
<evidence type="ECO:0000313" key="16">
    <source>
        <dbReference type="EMBL" id="KAK9909088.1"/>
    </source>
</evidence>